<feature type="transmembrane region" description="Helical" evidence="1">
    <location>
        <begin position="214"/>
        <end position="230"/>
    </location>
</feature>
<feature type="transmembrane region" description="Helical" evidence="1">
    <location>
        <begin position="50"/>
        <end position="70"/>
    </location>
</feature>
<feature type="transmembrane region" description="Helical" evidence="1">
    <location>
        <begin position="124"/>
        <end position="144"/>
    </location>
</feature>
<evidence type="ECO:0000313" key="3">
    <source>
        <dbReference type="EMBL" id="OZY61028.1"/>
    </source>
</evidence>
<keyword evidence="1" id="KW-0812">Transmembrane</keyword>
<feature type="transmembrane region" description="Helical" evidence="1">
    <location>
        <begin position="82"/>
        <end position="103"/>
    </location>
</feature>
<feature type="transmembrane region" description="Helical" evidence="1">
    <location>
        <begin position="287"/>
        <end position="309"/>
    </location>
</feature>
<evidence type="ECO:0000259" key="2">
    <source>
        <dbReference type="Pfam" id="PF01757"/>
    </source>
</evidence>
<name>A0A266NEW4_9PSED</name>
<evidence type="ECO:0000256" key="1">
    <source>
        <dbReference type="SAM" id="Phobius"/>
    </source>
</evidence>
<dbReference type="GO" id="GO:0016747">
    <property type="term" value="F:acyltransferase activity, transferring groups other than amino-acyl groups"/>
    <property type="evidence" value="ECO:0007669"/>
    <property type="project" value="InterPro"/>
</dbReference>
<keyword evidence="1" id="KW-1133">Transmembrane helix</keyword>
<protein>
    <submittedName>
        <fullName evidence="3">Acyltransferase</fullName>
    </submittedName>
</protein>
<feature type="transmembrane region" description="Helical" evidence="1">
    <location>
        <begin position="352"/>
        <end position="376"/>
    </location>
</feature>
<dbReference type="AlphaFoldDB" id="A0A266NEW4"/>
<reference evidence="3 4" key="1">
    <citation type="submission" date="2017-08" db="EMBL/GenBank/DDBJ databases">
        <title>Genomic and metabolic characterisation of spoilage-associated Pseudomonas species.</title>
        <authorList>
            <person name="Stanborough T."/>
            <person name="Fegan N."/>
            <person name="Powell S.M."/>
            <person name="Singh T."/>
            <person name="Tamplin M.L."/>
            <person name="Chandry P.S."/>
        </authorList>
    </citation>
    <scope>NUCLEOTIDE SEQUENCE [LARGE SCALE GENOMIC DNA]</scope>
    <source>
        <strain evidence="3 4">L1802</strain>
    </source>
</reference>
<feature type="transmembrane region" description="Helical" evidence="1">
    <location>
        <begin position="236"/>
        <end position="252"/>
    </location>
</feature>
<dbReference type="GO" id="GO:0000271">
    <property type="term" value="P:polysaccharide biosynthetic process"/>
    <property type="evidence" value="ECO:0007669"/>
    <property type="project" value="TreeGrafter"/>
</dbReference>
<gene>
    <name evidence="3" type="ORF">CJF39_01950</name>
</gene>
<organism evidence="3 4">
    <name type="scientific">Pseudomonas lundensis</name>
    <dbReference type="NCBI Taxonomy" id="86185"/>
    <lineage>
        <taxon>Bacteria</taxon>
        <taxon>Pseudomonadati</taxon>
        <taxon>Pseudomonadota</taxon>
        <taxon>Gammaproteobacteria</taxon>
        <taxon>Pseudomonadales</taxon>
        <taxon>Pseudomonadaceae</taxon>
        <taxon>Pseudomonas</taxon>
    </lineage>
</organism>
<dbReference type="OrthoDB" id="9767863at2"/>
<keyword evidence="3" id="KW-0012">Acyltransferase</keyword>
<sequence>MSLGSNNPLWAVIAYALAITTSALLLRYFPRIRQSLEHTGENRFSSVDGLRGYLAFGVFIHHSAITWIYLHTGVFNVPENYFYAQIGLASVALFFMITGFLFWSRLIKHGREHDWLAFAVSRVFRLYPLYLPLLLVVILCVFYLQGWSFKDEPLVVAKQILAWLVFDRPDINQYPQTGMLISNVTWTLSYEMFFYMALPLFGMVFLYRKSWKHTVLCLLGIYALYQIVGWEHSLKKHILMSFLGGIAAAYWVRQPKWVAWGQSRTATCIALLLIVVLLFMFRKSFAVAPLLLLTGFFCIVASGNTLFGALKLRSIRWMGEISYSTYLLHGLIIWLLMNRMPLVMLWDTKQPLTFLALGAVGSVLLIIISSLTFSFIEKPGMQAGKNVTHWLRKRLAFKAAAPLKDEA</sequence>
<keyword evidence="3" id="KW-0808">Transferase</keyword>
<dbReference type="InterPro" id="IPR050879">
    <property type="entry name" value="Acyltransferase_3"/>
</dbReference>
<dbReference type="EMBL" id="NQKI01000002">
    <property type="protein sequence ID" value="OZY61028.1"/>
    <property type="molecule type" value="Genomic_DNA"/>
</dbReference>
<accession>A0A266NEW4</accession>
<evidence type="ECO:0000313" key="4">
    <source>
        <dbReference type="Proteomes" id="UP000215788"/>
    </source>
</evidence>
<dbReference type="Pfam" id="PF01757">
    <property type="entry name" value="Acyl_transf_3"/>
    <property type="match status" value="1"/>
</dbReference>
<proteinExistence type="predicted"/>
<dbReference type="PANTHER" id="PTHR23028">
    <property type="entry name" value="ACETYLTRANSFERASE"/>
    <property type="match status" value="1"/>
</dbReference>
<dbReference type="GO" id="GO:0016020">
    <property type="term" value="C:membrane"/>
    <property type="evidence" value="ECO:0007669"/>
    <property type="project" value="TreeGrafter"/>
</dbReference>
<feature type="domain" description="Acyltransferase 3" evidence="2">
    <location>
        <begin position="45"/>
        <end position="368"/>
    </location>
</feature>
<dbReference type="InterPro" id="IPR002656">
    <property type="entry name" value="Acyl_transf_3_dom"/>
</dbReference>
<keyword evidence="1" id="KW-0472">Membrane</keyword>
<dbReference type="Proteomes" id="UP000215788">
    <property type="component" value="Unassembled WGS sequence"/>
</dbReference>
<feature type="transmembrane region" description="Helical" evidence="1">
    <location>
        <begin position="264"/>
        <end position="281"/>
    </location>
</feature>
<feature type="transmembrane region" description="Helical" evidence="1">
    <location>
        <begin position="188"/>
        <end position="207"/>
    </location>
</feature>
<comment type="caution">
    <text evidence="3">The sequence shown here is derived from an EMBL/GenBank/DDBJ whole genome shotgun (WGS) entry which is preliminary data.</text>
</comment>
<dbReference type="PANTHER" id="PTHR23028:SF53">
    <property type="entry name" value="ACYL_TRANSF_3 DOMAIN-CONTAINING PROTEIN"/>
    <property type="match status" value="1"/>
</dbReference>
<feature type="transmembrane region" description="Helical" evidence="1">
    <location>
        <begin position="12"/>
        <end position="29"/>
    </location>
</feature>
<feature type="transmembrane region" description="Helical" evidence="1">
    <location>
        <begin position="321"/>
        <end position="340"/>
    </location>
</feature>